<name>A0ACC6M3C3_9BACI</name>
<accession>A0ACC6M3C3</accession>
<organism evidence="1 2">
    <name type="scientific">Gracilibacillus pellucidus</name>
    <dbReference type="NCBI Taxonomy" id="3095368"/>
    <lineage>
        <taxon>Bacteria</taxon>
        <taxon>Bacillati</taxon>
        <taxon>Bacillota</taxon>
        <taxon>Bacilli</taxon>
        <taxon>Bacillales</taxon>
        <taxon>Bacillaceae</taxon>
        <taxon>Gracilibacillus</taxon>
    </lineage>
</organism>
<keyword evidence="2" id="KW-1185">Reference proteome</keyword>
<proteinExistence type="predicted"/>
<gene>
    <name evidence="1" type="ORF">SH601_05030</name>
</gene>
<evidence type="ECO:0000313" key="2">
    <source>
        <dbReference type="Proteomes" id="UP001277972"/>
    </source>
</evidence>
<sequence length="205" mass="23209">MFIKRIVIVAGLFLLVACSQNQQANSEVTLAEMNTESTENASGEVVNEESNSESVEVEEEEATTQQEEPKEEKVNQPEPKQSGDENIITWDDFFDDDQQETPSEKFWDLSGEEVVIDGFMGEVLSLAGGWFLLIPEPGAECPFDNGDQSYWNKIMIVFVDDKQDLRFTNGPLKVTGRLDVGVKVDESNYRTMFRLYDAQFEVVKQ</sequence>
<evidence type="ECO:0000313" key="1">
    <source>
        <dbReference type="EMBL" id="MDX8045347.1"/>
    </source>
</evidence>
<dbReference type="Proteomes" id="UP001277972">
    <property type="component" value="Unassembled WGS sequence"/>
</dbReference>
<comment type="caution">
    <text evidence="1">The sequence shown here is derived from an EMBL/GenBank/DDBJ whole genome shotgun (WGS) entry which is preliminary data.</text>
</comment>
<protein>
    <submittedName>
        <fullName evidence="1">Uncharacterized protein</fullName>
    </submittedName>
</protein>
<dbReference type="EMBL" id="JAWZSR010000002">
    <property type="protein sequence ID" value="MDX8045347.1"/>
    <property type="molecule type" value="Genomic_DNA"/>
</dbReference>
<reference evidence="1" key="1">
    <citation type="submission" date="2023-11" db="EMBL/GenBank/DDBJ databases">
        <title>Gracilibacillus pellucida a moderately halophilic bacterium isolated from saline soil in Xinjiang province.</title>
        <authorList>
            <person name="Zhang Z."/>
            <person name="Tan F."/>
            <person name="Wang Y."/>
            <person name="Xia M."/>
        </authorList>
    </citation>
    <scope>NUCLEOTIDE SEQUENCE</scope>
    <source>
        <strain evidence="1">S3-1-1</strain>
    </source>
</reference>